<sequence length="525" mass="60478">MHEHAAFHGLSNVRIRGVHGPDLAILLPMEASWGIMAHVRAYFQETLRLQRPSRYRRQPYLKSQESTDQSARSFETGPYLHHTGGELDEDSSPNDRHNEMPVHGETLFLVEITVEHGKDIIPICCQQMWDKDGTEHCWPILHGQSEEDQAWLFEVLPSRYNATNNDGNDDYPFPHVLKAVKWEPMKKCCLFALPCQQMENGFMTVNVMTVLHPPILVTPFFRSFNGGVRRFTMFYNAHTFEMMHSHPERRCFQEWDQIIVVAHSNEHHTRLCDIEEEEVEPLMQILMQFDRPDTQLLVKWNAEEKINCAPLQINQTHNGEYPRFADGVDFREFGTEISYHSPTWLEDLASASSNLENLTIAFKAVDINAVVVILHAACRTLRSLLLKVIEGHVTLDVSRCERLSTLNCEVQMTDVAFIANLLHGGAANLWSLSVKIICNDRDWNLQPHVERWKEWFQLNPPIHSTIIRFTLNFNRRGVASWRRTLDQAVEVSEQALHAHLLANGMTILGIVEHPVPPLEFASLMF</sequence>
<evidence type="ECO:0000313" key="2">
    <source>
        <dbReference type="EMBL" id="PBK71932.1"/>
    </source>
</evidence>
<proteinExistence type="predicted"/>
<evidence type="ECO:0000256" key="1">
    <source>
        <dbReference type="SAM" id="MobiDB-lite"/>
    </source>
</evidence>
<dbReference type="Proteomes" id="UP000218334">
    <property type="component" value="Unassembled WGS sequence"/>
</dbReference>
<gene>
    <name evidence="2" type="ORF">ARMSODRAFT_973473</name>
</gene>
<feature type="region of interest" description="Disordered" evidence="1">
    <location>
        <begin position="58"/>
        <end position="95"/>
    </location>
</feature>
<name>A0A2H3BY78_9AGAR</name>
<reference evidence="3" key="1">
    <citation type="journal article" date="2017" name="Nat. Ecol. Evol.">
        <title>Genome expansion and lineage-specific genetic innovations in the forest pathogenic fungi Armillaria.</title>
        <authorList>
            <person name="Sipos G."/>
            <person name="Prasanna A.N."/>
            <person name="Walter M.C."/>
            <person name="O'Connor E."/>
            <person name="Balint B."/>
            <person name="Krizsan K."/>
            <person name="Kiss B."/>
            <person name="Hess J."/>
            <person name="Varga T."/>
            <person name="Slot J."/>
            <person name="Riley R."/>
            <person name="Boka B."/>
            <person name="Rigling D."/>
            <person name="Barry K."/>
            <person name="Lee J."/>
            <person name="Mihaltcheva S."/>
            <person name="LaButti K."/>
            <person name="Lipzen A."/>
            <person name="Waldron R."/>
            <person name="Moloney N.M."/>
            <person name="Sperisen C."/>
            <person name="Kredics L."/>
            <person name="Vagvoelgyi C."/>
            <person name="Patrignani A."/>
            <person name="Fitzpatrick D."/>
            <person name="Nagy I."/>
            <person name="Doyle S."/>
            <person name="Anderson J.B."/>
            <person name="Grigoriev I.V."/>
            <person name="Gueldener U."/>
            <person name="Muensterkoetter M."/>
            <person name="Nagy L.G."/>
        </authorList>
    </citation>
    <scope>NUCLEOTIDE SEQUENCE [LARGE SCALE GENOMIC DNA]</scope>
    <source>
        <strain evidence="3">28-4</strain>
    </source>
</reference>
<protein>
    <submittedName>
        <fullName evidence="2">Uncharacterized protein</fullName>
    </submittedName>
</protein>
<organism evidence="2 3">
    <name type="scientific">Armillaria solidipes</name>
    <dbReference type="NCBI Taxonomy" id="1076256"/>
    <lineage>
        <taxon>Eukaryota</taxon>
        <taxon>Fungi</taxon>
        <taxon>Dikarya</taxon>
        <taxon>Basidiomycota</taxon>
        <taxon>Agaricomycotina</taxon>
        <taxon>Agaricomycetes</taxon>
        <taxon>Agaricomycetidae</taxon>
        <taxon>Agaricales</taxon>
        <taxon>Marasmiineae</taxon>
        <taxon>Physalacriaceae</taxon>
        <taxon>Armillaria</taxon>
    </lineage>
</organism>
<evidence type="ECO:0000313" key="3">
    <source>
        <dbReference type="Proteomes" id="UP000218334"/>
    </source>
</evidence>
<accession>A0A2H3BY78</accession>
<keyword evidence="3" id="KW-1185">Reference proteome</keyword>
<dbReference type="AlphaFoldDB" id="A0A2H3BY78"/>
<dbReference type="EMBL" id="KZ293423">
    <property type="protein sequence ID" value="PBK71932.1"/>
    <property type="molecule type" value="Genomic_DNA"/>
</dbReference>
<feature type="compositionally biased region" description="Polar residues" evidence="1">
    <location>
        <begin position="61"/>
        <end position="73"/>
    </location>
</feature>